<evidence type="ECO:0000313" key="3">
    <source>
        <dbReference type="Proteomes" id="UP000235371"/>
    </source>
</evidence>
<evidence type="ECO:0000256" key="1">
    <source>
        <dbReference type="SAM" id="Phobius"/>
    </source>
</evidence>
<proteinExistence type="predicted"/>
<organism evidence="2 3">
    <name type="scientific">Hyaloscypha bicolor E</name>
    <dbReference type="NCBI Taxonomy" id="1095630"/>
    <lineage>
        <taxon>Eukaryota</taxon>
        <taxon>Fungi</taxon>
        <taxon>Dikarya</taxon>
        <taxon>Ascomycota</taxon>
        <taxon>Pezizomycotina</taxon>
        <taxon>Leotiomycetes</taxon>
        <taxon>Helotiales</taxon>
        <taxon>Hyaloscyphaceae</taxon>
        <taxon>Hyaloscypha</taxon>
        <taxon>Hyaloscypha bicolor</taxon>
    </lineage>
</organism>
<feature type="transmembrane region" description="Helical" evidence="1">
    <location>
        <begin position="27"/>
        <end position="50"/>
    </location>
</feature>
<evidence type="ECO:0000313" key="2">
    <source>
        <dbReference type="EMBL" id="PMD51070.1"/>
    </source>
</evidence>
<accession>A0A2J6SK09</accession>
<keyword evidence="1" id="KW-1133">Transmembrane helix</keyword>
<dbReference type="Proteomes" id="UP000235371">
    <property type="component" value="Unassembled WGS sequence"/>
</dbReference>
<keyword evidence="1" id="KW-0472">Membrane</keyword>
<dbReference type="EMBL" id="KZ613912">
    <property type="protein sequence ID" value="PMD51070.1"/>
    <property type="molecule type" value="Genomic_DNA"/>
</dbReference>
<reference evidence="2 3" key="1">
    <citation type="submission" date="2016-04" db="EMBL/GenBank/DDBJ databases">
        <title>A degradative enzymes factory behind the ericoid mycorrhizal symbiosis.</title>
        <authorList>
            <consortium name="DOE Joint Genome Institute"/>
            <person name="Martino E."/>
            <person name="Morin E."/>
            <person name="Grelet G."/>
            <person name="Kuo A."/>
            <person name="Kohler A."/>
            <person name="Daghino S."/>
            <person name="Barry K."/>
            <person name="Choi C."/>
            <person name="Cichocki N."/>
            <person name="Clum A."/>
            <person name="Copeland A."/>
            <person name="Hainaut M."/>
            <person name="Haridas S."/>
            <person name="Labutti K."/>
            <person name="Lindquist E."/>
            <person name="Lipzen A."/>
            <person name="Khouja H.-R."/>
            <person name="Murat C."/>
            <person name="Ohm R."/>
            <person name="Olson A."/>
            <person name="Spatafora J."/>
            <person name="Veneault-Fourrey C."/>
            <person name="Henrissat B."/>
            <person name="Grigoriev I."/>
            <person name="Martin F."/>
            <person name="Perotto S."/>
        </authorList>
    </citation>
    <scope>NUCLEOTIDE SEQUENCE [LARGE SCALE GENOMIC DNA]</scope>
    <source>
        <strain evidence="2 3">E</strain>
    </source>
</reference>
<dbReference type="GeneID" id="36589738"/>
<keyword evidence="3" id="KW-1185">Reference proteome</keyword>
<dbReference type="InParanoid" id="A0A2J6SK09"/>
<sequence>MEIETGLWCPSTVLVVPVLDMPCDGRAAIAVPVVVLVIVMPPAPSYIFVYRRTYRCVHSRCHAVIV</sequence>
<dbReference type="AlphaFoldDB" id="A0A2J6SK09"/>
<name>A0A2J6SK09_9HELO</name>
<gene>
    <name evidence="2" type="ORF">K444DRAFT_620243</name>
</gene>
<protein>
    <submittedName>
        <fullName evidence="2">Uncharacterized protein</fullName>
    </submittedName>
</protein>
<keyword evidence="1" id="KW-0812">Transmembrane</keyword>
<dbReference type="RefSeq" id="XP_024727974.1">
    <property type="nucleotide sequence ID" value="XM_024881661.1"/>
</dbReference>